<dbReference type="GO" id="GO:0004016">
    <property type="term" value="F:adenylate cyclase activity"/>
    <property type="evidence" value="ECO:0007669"/>
    <property type="project" value="TreeGrafter"/>
</dbReference>
<evidence type="ECO:0000313" key="5">
    <source>
        <dbReference type="Proteomes" id="UP000192739"/>
    </source>
</evidence>
<sequence length="156" mass="16625">MGNLSTIREAESRESSKFLARIEGGPAGLVFEGAAGIGKTTVWLETIRRATESSFCVLTARASAAEAKLSYAALADLLATLEPALFDQLPPVQRVALDRVLLRGHDGPDTDEHAAAAAFLSVLRLLAQQSPVLVAIDDLQWLDSPSRAVVAFAARR</sequence>
<gene>
    <name evidence="4" type="ORF">BST27_30610</name>
</gene>
<dbReference type="InterPro" id="IPR027417">
    <property type="entry name" value="P-loop_NTPase"/>
</dbReference>
<keyword evidence="1" id="KW-0547">Nucleotide-binding</keyword>
<evidence type="ECO:0000259" key="3">
    <source>
        <dbReference type="Pfam" id="PF13191"/>
    </source>
</evidence>
<feature type="domain" description="Orc1-like AAA ATPase" evidence="3">
    <location>
        <begin position="9"/>
        <end position="155"/>
    </location>
</feature>
<dbReference type="EMBL" id="MVHT01000251">
    <property type="protein sequence ID" value="ORA85635.1"/>
    <property type="molecule type" value="Genomic_DNA"/>
</dbReference>
<dbReference type="RefSeq" id="WP_249025750.1">
    <property type="nucleotide sequence ID" value="NZ_MVHT01000251.1"/>
</dbReference>
<dbReference type="Gene3D" id="3.40.50.300">
    <property type="entry name" value="P-loop containing nucleotide triphosphate hydrolases"/>
    <property type="match status" value="1"/>
</dbReference>
<evidence type="ECO:0000313" key="4">
    <source>
        <dbReference type="EMBL" id="ORA85635.1"/>
    </source>
</evidence>
<protein>
    <recommendedName>
        <fullName evidence="3">Orc1-like AAA ATPase domain-containing protein</fullName>
    </recommendedName>
</protein>
<accession>A0A1X0EM82</accession>
<comment type="caution">
    <text evidence="4">The sequence shown here is derived from an EMBL/GenBank/DDBJ whole genome shotgun (WGS) entry which is preliminary data.</text>
</comment>
<dbReference type="PANTHER" id="PTHR16305">
    <property type="entry name" value="TESTICULAR SOLUBLE ADENYLYL CYCLASE"/>
    <property type="match status" value="1"/>
</dbReference>
<dbReference type="InterPro" id="IPR041664">
    <property type="entry name" value="AAA_16"/>
</dbReference>
<dbReference type="Proteomes" id="UP000192739">
    <property type="component" value="Unassembled WGS sequence"/>
</dbReference>
<evidence type="ECO:0000256" key="1">
    <source>
        <dbReference type="ARBA" id="ARBA00022741"/>
    </source>
</evidence>
<dbReference type="GO" id="GO:0005524">
    <property type="term" value="F:ATP binding"/>
    <property type="evidence" value="ECO:0007669"/>
    <property type="project" value="UniProtKB-KW"/>
</dbReference>
<reference evidence="4 5" key="1">
    <citation type="submission" date="2017-02" db="EMBL/GenBank/DDBJ databases">
        <title>The new phylogeny of genus Mycobacterium.</title>
        <authorList>
            <person name="Tortoli E."/>
            <person name="Trovato A."/>
            <person name="Cirillo D.M."/>
        </authorList>
    </citation>
    <scope>NUCLEOTIDE SEQUENCE [LARGE SCALE GENOMIC DNA]</scope>
    <source>
        <strain evidence="4 5">DSM 44049</strain>
    </source>
</reference>
<feature type="non-terminal residue" evidence="4">
    <location>
        <position position="156"/>
    </location>
</feature>
<keyword evidence="5" id="KW-1185">Reference proteome</keyword>
<dbReference type="SUPFAM" id="SSF52540">
    <property type="entry name" value="P-loop containing nucleoside triphosphate hydrolases"/>
    <property type="match status" value="1"/>
</dbReference>
<organism evidence="4 5">
    <name type="scientific">Mycobacterium intermedium</name>
    <dbReference type="NCBI Taxonomy" id="28445"/>
    <lineage>
        <taxon>Bacteria</taxon>
        <taxon>Bacillati</taxon>
        <taxon>Actinomycetota</taxon>
        <taxon>Actinomycetes</taxon>
        <taxon>Mycobacteriales</taxon>
        <taxon>Mycobacteriaceae</taxon>
        <taxon>Mycobacterium</taxon>
        <taxon>Mycobacterium simiae complex</taxon>
    </lineage>
</organism>
<dbReference type="GO" id="GO:0005737">
    <property type="term" value="C:cytoplasm"/>
    <property type="evidence" value="ECO:0007669"/>
    <property type="project" value="TreeGrafter"/>
</dbReference>
<dbReference type="AlphaFoldDB" id="A0A1X0EM82"/>
<name>A0A1X0EM82_MYCIE</name>
<proteinExistence type="predicted"/>
<evidence type="ECO:0000256" key="2">
    <source>
        <dbReference type="ARBA" id="ARBA00022840"/>
    </source>
</evidence>
<keyword evidence="2" id="KW-0067">ATP-binding</keyword>
<dbReference type="Pfam" id="PF13191">
    <property type="entry name" value="AAA_16"/>
    <property type="match status" value="1"/>
</dbReference>
<dbReference type="PANTHER" id="PTHR16305:SF35">
    <property type="entry name" value="TRANSCRIPTIONAL ACTIVATOR DOMAIN"/>
    <property type="match status" value="1"/>
</dbReference>